<evidence type="ECO:0000256" key="7">
    <source>
        <dbReference type="SAM" id="MobiDB-lite"/>
    </source>
</evidence>
<keyword evidence="4 8" id="KW-0812">Transmembrane</keyword>
<comment type="similarity">
    <text evidence="2">Belongs to the type III secretion exporter family.</text>
</comment>
<dbReference type="InterPro" id="IPR006135">
    <property type="entry name" value="T3SS_substrate_exporter"/>
</dbReference>
<evidence type="ECO:0000256" key="5">
    <source>
        <dbReference type="ARBA" id="ARBA00022989"/>
    </source>
</evidence>
<evidence type="ECO:0000256" key="3">
    <source>
        <dbReference type="ARBA" id="ARBA00022475"/>
    </source>
</evidence>
<evidence type="ECO:0000256" key="8">
    <source>
        <dbReference type="SAM" id="Phobius"/>
    </source>
</evidence>
<dbReference type="PRINTS" id="PR00950">
    <property type="entry name" value="TYPE3IMSPROT"/>
</dbReference>
<organism evidence="9 10">
    <name type="scientific">Roseateles depolymerans</name>
    <dbReference type="NCBI Taxonomy" id="76731"/>
    <lineage>
        <taxon>Bacteria</taxon>
        <taxon>Pseudomonadati</taxon>
        <taxon>Pseudomonadota</taxon>
        <taxon>Betaproteobacteria</taxon>
        <taxon>Burkholderiales</taxon>
        <taxon>Sphaerotilaceae</taxon>
        <taxon>Roseateles</taxon>
    </lineage>
</organism>
<protein>
    <submittedName>
        <fullName evidence="9">Type III secretion protein, YscU/HrpY family</fullName>
    </submittedName>
</protein>
<feature type="transmembrane region" description="Helical" evidence="8">
    <location>
        <begin position="28"/>
        <end position="50"/>
    </location>
</feature>
<feature type="transmembrane region" description="Helical" evidence="8">
    <location>
        <begin position="178"/>
        <end position="205"/>
    </location>
</feature>
<dbReference type="OrthoDB" id="9807950at2"/>
<feature type="transmembrane region" description="Helical" evidence="8">
    <location>
        <begin position="144"/>
        <end position="166"/>
    </location>
</feature>
<evidence type="ECO:0000256" key="4">
    <source>
        <dbReference type="ARBA" id="ARBA00022692"/>
    </source>
</evidence>
<dbReference type="Pfam" id="PF01312">
    <property type="entry name" value="Bac_export_2"/>
    <property type="match status" value="1"/>
</dbReference>
<dbReference type="AlphaFoldDB" id="A0A0U3MX01"/>
<dbReference type="InterPro" id="IPR006307">
    <property type="entry name" value="BsaZ-like"/>
</dbReference>
<dbReference type="InterPro" id="IPR029025">
    <property type="entry name" value="T3SS_substrate_exporter_C"/>
</dbReference>
<dbReference type="PANTHER" id="PTHR30531">
    <property type="entry name" value="FLAGELLAR BIOSYNTHETIC PROTEIN FLHB"/>
    <property type="match status" value="1"/>
</dbReference>
<comment type="subcellular location">
    <subcellularLocation>
        <location evidence="1">Cell membrane</location>
        <topology evidence="1">Multi-pass membrane protein</topology>
    </subcellularLocation>
</comment>
<dbReference type="Proteomes" id="UP000060699">
    <property type="component" value="Chromosome"/>
</dbReference>
<dbReference type="NCBIfam" id="TIGR01404">
    <property type="entry name" value="FlhB_rel_III"/>
    <property type="match status" value="1"/>
</dbReference>
<feature type="compositionally biased region" description="Basic and acidic residues" evidence="7">
    <location>
        <begin position="1"/>
        <end position="18"/>
    </location>
</feature>
<name>A0A0U3MX01_9BURK</name>
<keyword evidence="3" id="KW-1003">Cell membrane</keyword>
<evidence type="ECO:0000256" key="6">
    <source>
        <dbReference type="ARBA" id="ARBA00023136"/>
    </source>
</evidence>
<dbReference type="SUPFAM" id="SSF160544">
    <property type="entry name" value="EscU C-terminal domain-like"/>
    <property type="match status" value="1"/>
</dbReference>
<dbReference type="STRING" id="76731.RD2015_3094"/>
<reference evidence="9 10" key="1">
    <citation type="submission" date="2015-12" db="EMBL/GenBank/DDBJ databases">
        <title>Complete genome of Roseateles depolymerans KCTC 42856.</title>
        <authorList>
            <person name="Kim K.M."/>
        </authorList>
    </citation>
    <scope>NUCLEOTIDE SEQUENCE [LARGE SCALE GENOMIC DNA]</scope>
    <source>
        <strain evidence="9 10">KCTC 42856</strain>
    </source>
</reference>
<evidence type="ECO:0000256" key="1">
    <source>
        <dbReference type="ARBA" id="ARBA00004651"/>
    </source>
</evidence>
<dbReference type="KEGG" id="rdp:RD2015_3094"/>
<dbReference type="EMBL" id="CP013729">
    <property type="protein sequence ID" value="ALV07555.1"/>
    <property type="molecule type" value="Genomic_DNA"/>
</dbReference>
<sequence length="361" mass="38538">MAEKTEQPSQKKLDDAKKKGQSPKSQDINAAAALLVMTVCLTAATSTALAHLERLFALASGAAIGVRSDTDVLVIAYDMAIEGLWIVLPFVAAAIVTGFVASFAQVGFNISFEPITPNFDKVNPGAGLKKLISLRSIIELVKTVFKAIFVACVVAFITVGLVPLMVGAATQTPMGVAAIGWSALLKLLVASTITLIVIGPIDFALQRWLFIRDQRMDKDEVKREYKEMEGDPMLKGQRKRLAHEIANGNPARTVPQATVVVTNPTHYAVALRYRPGETPLPVIVAKGADDQAMEIRRIAEAAGVPIVGDPPLARALFKVPVDDTVPEALFEGVATVLRWVAMLDAAGTARPNSPAPRGDQA</sequence>
<dbReference type="GO" id="GO:0009306">
    <property type="term" value="P:protein secretion"/>
    <property type="evidence" value="ECO:0007669"/>
    <property type="project" value="InterPro"/>
</dbReference>
<gene>
    <name evidence="9" type="ORF">RD2015_3094</name>
</gene>
<keyword evidence="10" id="KW-1185">Reference proteome</keyword>
<evidence type="ECO:0000313" key="9">
    <source>
        <dbReference type="EMBL" id="ALV07555.1"/>
    </source>
</evidence>
<feature type="transmembrane region" description="Helical" evidence="8">
    <location>
        <begin position="83"/>
        <end position="104"/>
    </location>
</feature>
<dbReference type="PATRIC" id="fig|76731.3.peg.3171"/>
<evidence type="ECO:0000313" key="10">
    <source>
        <dbReference type="Proteomes" id="UP000060699"/>
    </source>
</evidence>
<dbReference type="RefSeq" id="WP_058935650.1">
    <property type="nucleotide sequence ID" value="NZ_CP013729.1"/>
</dbReference>
<dbReference type="PANTHER" id="PTHR30531:SF12">
    <property type="entry name" value="FLAGELLAR BIOSYNTHETIC PROTEIN FLHB"/>
    <property type="match status" value="1"/>
</dbReference>
<proteinExistence type="inferred from homology"/>
<accession>A0A0U3MX01</accession>
<keyword evidence="5 8" id="KW-1133">Transmembrane helix</keyword>
<dbReference type="Gene3D" id="3.40.1690.10">
    <property type="entry name" value="secretion proteins EscU"/>
    <property type="match status" value="1"/>
</dbReference>
<dbReference type="GO" id="GO:0005886">
    <property type="term" value="C:plasma membrane"/>
    <property type="evidence" value="ECO:0007669"/>
    <property type="project" value="UniProtKB-SubCell"/>
</dbReference>
<keyword evidence="6 8" id="KW-0472">Membrane</keyword>
<feature type="region of interest" description="Disordered" evidence="7">
    <location>
        <begin position="1"/>
        <end position="24"/>
    </location>
</feature>
<evidence type="ECO:0000256" key="2">
    <source>
        <dbReference type="ARBA" id="ARBA00010690"/>
    </source>
</evidence>